<evidence type="ECO:0000313" key="5">
    <source>
        <dbReference type="Proteomes" id="UP001178507"/>
    </source>
</evidence>
<evidence type="ECO:0000256" key="2">
    <source>
        <dbReference type="ARBA" id="ARBA00023043"/>
    </source>
</evidence>
<dbReference type="SMART" id="SM00248">
    <property type="entry name" value="ANK"/>
    <property type="match status" value="3"/>
</dbReference>
<name>A0AA36NCW7_9DINO</name>
<feature type="signal peptide" evidence="3">
    <location>
        <begin position="1"/>
        <end position="26"/>
    </location>
</feature>
<organism evidence="4 5">
    <name type="scientific">Effrenium voratum</name>
    <dbReference type="NCBI Taxonomy" id="2562239"/>
    <lineage>
        <taxon>Eukaryota</taxon>
        <taxon>Sar</taxon>
        <taxon>Alveolata</taxon>
        <taxon>Dinophyceae</taxon>
        <taxon>Suessiales</taxon>
        <taxon>Symbiodiniaceae</taxon>
        <taxon>Effrenium</taxon>
    </lineage>
</organism>
<dbReference type="InterPro" id="IPR036770">
    <property type="entry name" value="Ankyrin_rpt-contain_sf"/>
</dbReference>
<dbReference type="EMBL" id="CAUJNA010003416">
    <property type="protein sequence ID" value="CAJ1401479.1"/>
    <property type="molecule type" value="Genomic_DNA"/>
</dbReference>
<accession>A0AA36NCW7</accession>
<gene>
    <name evidence="4" type="ORF">EVOR1521_LOCUS24614</name>
</gene>
<dbReference type="AlphaFoldDB" id="A0AA36NCW7"/>
<dbReference type="SUPFAM" id="SSF48403">
    <property type="entry name" value="Ankyrin repeat"/>
    <property type="match status" value="1"/>
</dbReference>
<dbReference type="Gene3D" id="1.25.40.20">
    <property type="entry name" value="Ankyrin repeat-containing domain"/>
    <property type="match status" value="1"/>
</dbReference>
<protein>
    <recommendedName>
        <fullName evidence="6">Ankyrin repeat protein</fullName>
    </recommendedName>
</protein>
<keyword evidence="2" id="KW-0040">ANK repeat</keyword>
<keyword evidence="1" id="KW-0677">Repeat</keyword>
<dbReference type="InterPro" id="IPR002110">
    <property type="entry name" value="Ankyrin_rpt"/>
</dbReference>
<dbReference type="Proteomes" id="UP001178507">
    <property type="component" value="Unassembled WGS sequence"/>
</dbReference>
<dbReference type="PANTHER" id="PTHR24198">
    <property type="entry name" value="ANKYRIN REPEAT AND PROTEIN KINASE DOMAIN-CONTAINING PROTEIN"/>
    <property type="match status" value="1"/>
</dbReference>
<evidence type="ECO:0000256" key="1">
    <source>
        <dbReference type="ARBA" id="ARBA00022737"/>
    </source>
</evidence>
<keyword evidence="3" id="KW-0732">Signal</keyword>
<proteinExistence type="predicted"/>
<evidence type="ECO:0008006" key="6">
    <source>
        <dbReference type="Google" id="ProtNLM"/>
    </source>
</evidence>
<feature type="chain" id="PRO_5041356288" description="Ankyrin repeat protein" evidence="3">
    <location>
        <begin position="27"/>
        <end position="271"/>
    </location>
</feature>
<dbReference type="PANTHER" id="PTHR24198:SF165">
    <property type="entry name" value="ANKYRIN REPEAT-CONTAINING PROTEIN-RELATED"/>
    <property type="match status" value="1"/>
</dbReference>
<keyword evidence="5" id="KW-1185">Reference proteome</keyword>
<dbReference type="Pfam" id="PF12796">
    <property type="entry name" value="Ank_2"/>
    <property type="match status" value="1"/>
</dbReference>
<evidence type="ECO:0000313" key="4">
    <source>
        <dbReference type="EMBL" id="CAJ1401479.1"/>
    </source>
</evidence>
<reference evidence="4" key="1">
    <citation type="submission" date="2023-08" db="EMBL/GenBank/DDBJ databases">
        <authorList>
            <person name="Chen Y."/>
            <person name="Shah S."/>
            <person name="Dougan E. K."/>
            <person name="Thang M."/>
            <person name="Chan C."/>
        </authorList>
    </citation>
    <scope>NUCLEOTIDE SEQUENCE</scope>
</reference>
<comment type="caution">
    <text evidence="4">The sequence shown here is derived from an EMBL/GenBank/DDBJ whole genome shotgun (WGS) entry which is preliminary data.</text>
</comment>
<sequence length="271" mass="28447">MDDKRWLLLALAVCAALVSLREGAKAKAAKAATATAKAAAAVLAVKEPEAVVVQVLSFLLPALGLEACALRGLCAAALAQLTPRAVQFAAEDAPWLAAQMGELCLAKIAAVGGAAGCAEHAVRRAVAVAKLADRRELWAADAMGNSALVAAACCSRRNGWGCELLRALLEQRADLEARSPDGWNALMWAAKLGNPEECRLLLEARASPNAVSVDGTSPLLCAVRADKTPLQVVQLLLASRADPKLVPMQSPFDEHVDMDVREALARAPHQR</sequence>
<evidence type="ECO:0000256" key="3">
    <source>
        <dbReference type="SAM" id="SignalP"/>
    </source>
</evidence>